<dbReference type="PATRIC" id="fig|1415166.3.peg.3738"/>
<sequence length="83" mass="8890">MKDECQPRDSRAWSAAIVDQHRREVLDHFGSCPECGYAAHAFLVATVYADGKTSITSEGVCGLPCGWSGPIEITKMTAFGSAP</sequence>
<name>W5TH07_9NOCA</name>
<accession>W5TH07</accession>
<dbReference type="AlphaFoldDB" id="W5TH07"/>
<dbReference type="Proteomes" id="UP000019150">
    <property type="component" value="Chromosome"/>
</dbReference>
<dbReference type="KEGG" id="nno:NONO_c36420"/>
<gene>
    <name evidence="1" type="ORF">NONO_c36420</name>
</gene>
<dbReference type="EMBL" id="CP006850">
    <property type="protein sequence ID" value="AHH18429.1"/>
    <property type="molecule type" value="Genomic_DNA"/>
</dbReference>
<organism evidence="1 2">
    <name type="scientific">Nocardia nova SH22a</name>
    <dbReference type="NCBI Taxonomy" id="1415166"/>
    <lineage>
        <taxon>Bacteria</taxon>
        <taxon>Bacillati</taxon>
        <taxon>Actinomycetota</taxon>
        <taxon>Actinomycetes</taxon>
        <taxon>Mycobacteriales</taxon>
        <taxon>Nocardiaceae</taxon>
        <taxon>Nocardia</taxon>
    </lineage>
</organism>
<dbReference type="HOGENOM" id="CLU_186852_0_0_11"/>
<proteinExistence type="predicted"/>
<protein>
    <submittedName>
        <fullName evidence="1">Uncharacterized protein</fullName>
    </submittedName>
</protein>
<evidence type="ECO:0000313" key="2">
    <source>
        <dbReference type="Proteomes" id="UP000019150"/>
    </source>
</evidence>
<keyword evidence="2" id="KW-1185">Reference proteome</keyword>
<reference evidence="1 2" key="1">
    <citation type="journal article" date="2014" name="Appl. Environ. Microbiol.">
        <title>Insights into the Microbial Degradation of Rubber and Gutta-Percha by Analysis of the Complete Genome of Nocardia nova SH22a.</title>
        <authorList>
            <person name="Luo Q."/>
            <person name="Hiessl S."/>
            <person name="Poehlein A."/>
            <person name="Daniel R."/>
            <person name="Steinbuchel A."/>
        </authorList>
    </citation>
    <scope>NUCLEOTIDE SEQUENCE [LARGE SCALE GENOMIC DNA]</scope>
    <source>
        <strain evidence="1">SH22a</strain>
    </source>
</reference>
<evidence type="ECO:0000313" key="1">
    <source>
        <dbReference type="EMBL" id="AHH18429.1"/>
    </source>
</evidence>